<comment type="catalytic activity">
    <reaction evidence="11 12">
        <text>ATP + H2O = ADP + phosphate + H(+)</text>
        <dbReference type="Rhea" id="RHEA:13065"/>
        <dbReference type="ChEBI" id="CHEBI:15377"/>
        <dbReference type="ChEBI" id="CHEBI:15378"/>
        <dbReference type="ChEBI" id="CHEBI:30616"/>
        <dbReference type="ChEBI" id="CHEBI:43474"/>
        <dbReference type="ChEBI" id="CHEBI:456216"/>
        <dbReference type="EC" id="5.6.2.4"/>
    </reaction>
</comment>
<dbReference type="CDD" id="cd17929">
    <property type="entry name" value="DEXHc_priA"/>
    <property type="match status" value="1"/>
</dbReference>
<dbReference type="FunFam" id="3.40.50.300:FF:000489">
    <property type="entry name" value="Primosome assembly protein PriA"/>
    <property type="match status" value="1"/>
</dbReference>
<dbReference type="GO" id="GO:0043138">
    <property type="term" value="F:3'-5' DNA helicase activity"/>
    <property type="evidence" value="ECO:0007669"/>
    <property type="project" value="UniProtKB-EC"/>
</dbReference>
<dbReference type="STRING" id="1121338.CLTEP_03110"/>
<dbReference type="InterPro" id="IPR042115">
    <property type="entry name" value="PriA_3primeBD_sf"/>
</dbReference>
<protein>
    <recommendedName>
        <fullName evidence="12">Replication restart protein PriA</fullName>
    </recommendedName>
    <alternativeName>
        <fullName evidence="12">ATP-dependent DNA helicase PriA</fullName>
        <ecNumber evidence="12">5.6.2.4</ecNumber>
    </alternativeName>
    <alternativeName>
        <fullName evidence="12">DNA 3'-5' helicase PriA</fullName>
    </alternativeName>
</protein>
<evidence type="ECO:0000256" key="5">
    <source>
        <dbReference type="ARBA" id="ARBA00022801"/>
    </source>
</evidence>
<organism evidence="15 16">
    <name type="scientific">Clostridium tepidiprofundi DSM 19306</name>
    <dbReference type="NCBI Taxonomy" id="1121338"/>
    <lineage>
        <taxon>Bacteria</taxon>
        <taxon>Bacillati</taxon>
        <taxon>Bacillota</taxon>
        <taxon>Clostridia</taxon>
        <taxon>Eubacteriales</taxon>
        <taxon>Clostridiaceae</taxon>
        <taxon>Clostridium</taxon>
    </lineage>
</organism>
<dbReference type="SMART" id="SM00490">
    <property type="entry name" value="HELICc"/>
    <property type="match status" value="1"/>
</dbReference>
<dbReference type="PATRIC" id="fig|1121338.3.peg.315"/>
<feature type="binding site" evidence="12">
    <location>
        <position position="464"/>
    </location>
    <ligand>
        <name>Zn(2+)</name>
        <dbReference type="ChEBI" id="CHEBI:29105"/>
        <label>2</label>
    </ligand>
</feature>
<dbReference type="FunFam" id="3.40.1440.60:FF:000001">
    <property type="entry name" value="Primosomal protein N"/>
    <property type="match status" value="1"/>
</dbReference>
<dbReference type="GO" id="GO:0006269">
    <property type="term" value="P:DNA replication, synthesis of primer"/>
    <property type="evidence" value="ECO:0007669"/>
    <property type="project" value="UniProtKB-KW"/>
</dbReference>
<keyword evidence="4 12" id="KW-0547">Nucleotide-binding</keyword>
<dbReference type="Pfam" id="PF00271">
    <property type="entry name" value="Helicase_C"/>
    <property type="match status" value="1"/>
</dbReference>
<dbReference type="Pfam" id="PF18319">
    <property type="entry name" value="Zn_ribbon_PriA"/>
    <property type="match status" value="1"/>
</dbReference>
<dbReference type="Gene3D" id="3.40.1440.60">
    <property type="entry name" value="PriA, 3(prime) DNA-binding domain"/>
    <property type="match status" value="1"/>
</dbReference>
<sequence>MSLYAGIVVNNSSRQLDRIFTYKVPEKLINYVSVGYRVKVPFGNSNRLIEGFVIEISDQSDKIENLKDINKVCDSFPVLTKNDIEIVKFMRRRYLCTYIDAIKVFIPRGLIKGNTFKIKKTLVFNKELSGKYIKEYYIKIIDIVKENEGIFSKTEFANKFDVSISSINTLIKHDFLKLKEVSVSRLDKKIYKNYGKKNLTTEQKYAVDVIKNSNEKMFLIHGVTGSGKTEIYMHLVDYMLKQGKQSIILVPEISLTPQMVERFKGRFGTNITVFHSRLSDGERFDEWMRIKNGEVNVAIGARSAIFLPFDNLGLIVIDEEHENSYKSDSNPKYNAKEIAFFKSKFYDCRVVLGSATPSVETYYASMNKNIRLISIKNRVDSLPMPKVEIVDMRDELLNNNKSIFSRKLYEEINGALSKKEQVILFLNRRGFSSFVSCRKCGYVFKCDNCDISLTYHNSGNYLSCHYCGKKFRVQNVCPKCGSKYVKYFGLGTEKVEEEVLKKFPNARTLRMDFDTTRKKNSHENIYKSFKNGEADILIGTQMVAKGLDFQNVTLVGVIAADMSLNLPDYRAQEKTFQIITQVSGRAGRGKKKGKVIVQTYDPDNFSIVCASSNDYERFYKEEINLRYIMQYPPFSKIMLINLSSKNEKQLIDNTNNIGNIIRNKIVTYDKINMLGPSACSINKIKNNYRWQIIIKGNLNYKIMDEIKTIVYNNVPQSTGVKVSIDINPNSLI</sequence>
<feature type="domain" description="Helicase ATP-binding" evidence="13">
    <location>
        <begin position="209"/>
        <end position="375"/>
    </location>
</feature>
<keyword evidence="2 12" id="KW-0235">DNA replication</keyword>
<evidence type="ECO:0000256" key="6">
    <source>
        <dbReference type="ARBA" id="ARBA00022806"/>
    </source>
</evidence>
<keyword evidence="10 12" id="KW-0413">Isomerase</keyword>
<feature type="binding site" evidence="12">
    <location>
        <position position="437"/>
    </location>
    <ligand>
        <name>Zn(2+)</name>
        <dbReference type="ChEBI" id="CHEBI:29105"/>
        <label>1</label>
    </ligand>
</feature>
<dbReference type="RefSeq" id="WP_066821473.1">
    <property type="nucleotide sequence ID" value="NZ_LTBA01000001.1"/>
</dbReference>
<evidence type="ECO:0000259" key="14">
    <source>
        <dbReference type="PROSITE" id="PS51194"/>
    </source>
</evidence>
<dbReference type="GO" id="GO:0003677">
    <property type="term" value="F:DNA binding"/>
    <property type="evidence" value="ECO:0007669"/>
    <property type="project" value="UniProtKB-UniRule"/>
</dbReference>
<reference evidence="15 16" key="1">
    <citation type="submission" date="2016-02" db="EMBL/GenBank/DDBJ databases">
        <title>Genome sequence of Clostridium tepidiprofundi DSM 19306.</title>
        <authorList>
            <person name="Poehlein A."/>
            <person name="Daniel R."/>
        </authorList>
    </citation>
    <scope>NUCLEOTIDE SEQUENCE [LARGE SCALE GENOMIC DNA]</scope>
    <source>
        <strain evidence="15 16">DSM 19306</strain>
    </source>
</reference>
<dbReference type="GO" id="GO:0006310">
    <property type="term" value="P:DNA recombination"/>
    <property type="evidence" value="ECO:0007669"/>
    <property type="project" value="InterPro"/>
</dbReference>
<dbReference type="Pfam" id="PF00270">
    <property type="entry name" value="DEAD"/>
    <property type="match status" value="1"/>
</dbReference>
<keyword evidence="6 12" id="KW-0347">Helicase</keyword>
<evidence type="ECO:0000256" key="3">
    <source>
        <dbReference type="ARBA" id="ARBA00022723"/>
    </source>
</evidence>
<dbReference type="GO" id="GO:0005524">
    <property type="term" value="F:ATP binding"/>
    <property type="evidence" value="ECO:0007669"/>
    <property type="project" value="UniProtKB-UniRule"/>
</dbReference>
<keyword evidence="9 12" id="KW-0238">DNA-binding</keyword>
<evidence type="ECO:0000256" key="1">
    <source>
        <dbReference type="ARBA" id="ARBA00022515"/>
    </source>
</evidence>
<dbReference type="InterPro" id="IPR001650">
    <property type="entry name" value="Helicase_C-like"/>
</dbReference>
<evidence type="ECO:0000256" key="2">
    <source>
        <dbReference type="ARBA" id="ARBA00022705"/>
    </source>
</evidence>
<dbReference type="Proteomes" id="UP000075531">
    <property type="component" value="Unassembled WGS sequence"/>
</dbReference>
<comment type="function">
    <text evidence="12">Initiates the restart of stalled replication forks, which reloads the replicative helicase on sites other than the origin of replication. Recognizes and binds to abandoned replication forks and remodels them to uncover a helicase loading site. Promotes assembly of the primosome at these replication forks.</text>
</comment>
<feature type="domain" description="Helicase C-terminal" evidence="14">
    <location>
        <begin position="472"/>
        <end position="658"/>
    </location>
</feature>
<feature type="binding site" evidence="12">
    <location>
        <position position="440"/>
    </location>
    <ligand>
        <name>Zn(2+)</name>
        <dbReference type="ChEBI" id="CHEBI:29105"/>
        <label>1</label>
    </ligand>
</feature>
<dbReference type="CDD" id="cd18804">
    <property type="entry name" value="SF2_C_priA"/>
    <property type="match status" value="1"/>
</dbReference>
<feature type="binding site" evidence="12">
    <location>
        <position position="480"/>
    </location>
    <ligand>
        <name>Zn(2+)</name>
        <dbReference type="ChEBI" id="CHEBI:29105"/>
        <label>1</label>
    </ligand>
</feature>
<dbReference type="InterPro" id="IPR041236">
    <property type="entry name" value="PriA_C"/>
</dbReference>
<evidence type="ECO:0000256" key="10">
    <source>
        <dbReference type="ARBA" id="ARBA00023235"/>
    </source>
</evidence>
<evidence type="ECO:0000256" key="11">
    <source>
        <dbReference type="ARBA" id="ARBA00048988"/>
    </source>
</evidence>
<proteinExistence type="inferred from homology"/>
<comment type="subunit">
    <text evidence="12">Component of the replication restart primosome.</text>
</comment>
<name>A0A151B7K7_9CLOT</name>
<dbReference type="InterPro" id="IPR014001">
    <property type="entry name" value="Helicase_ATP-bd"/>
</dbReference>
<dbReference type="EMBL" id="LTBA01000001">
    <property type="protein sequence ID" value="KYH35918.1"/>
    <property type="molecule type" value="Genomic_DNA"/>
</dbReference>
<dbReference type="InterPro" id="IPR011545">
    <property type="entry name" value="DEAD/DEAH_box_helicase_dom"/>
</dbReference>
<feature type="binding site" evidence="12">
    <location>
        <position position="467"/>
    </location>
    <ligand>
        <name>Zn(2+)</name>
        <dbReference type="ChEBI" id="CHEBI:29105"/>
        <label>2</label>
    </ligand>
</feature>
<keyword evidence="7 12" id="KW-0862">Zinc</keyword>
<dbReference type="NCBIfam" id="TIGR00595">
    <property type="entry name" value="priA"/>
    <property type="match status" value="1"/>
</dbReference>
<evidence type="ECO:0000313" key="15">
    <source>
        <dbReference type="EMBL" id="KYH35918.1"/>
    </source>
</evidence>
<accession>A0A151B7K7</accession>
<keyword evidence="1 12" id="KW-0639">Primosome</keyword>
<feature type="binding site" evidence="12">
    <location>
        <position position="449"/>
    </location>
    <ligand>
        <name>Zn(2+)</name>
        <dbReference type="ChEBI" id="CHEBI:29105"/>
        <label>2</label>
    </ligand>
</feature>
<comment type="similarity">
    <text evidence="12">Belongs to the helicase family. PriA subfamily.</text>
</comment>
<dbReference type="Pfam" id="PF17764">
    <property type="entry name" value="PriA_3primeBD"/>
    <property type="match status" value="1"/>
</dbReference>
<evidence type="ECO:0000256" key="12">
    <source>
        <dbReference type="HAMAP-Rule" id="MF_00983"/>
    </source>
</evidence>
<dbReference type="PROSITE" id="PS51192">
    <property type="entry name" value="HELICASE_ATP_BIND_1"/>
    <property type="match status" value="1"/>
</dbReference>
<dbReference type="InterPro" id="IPR041222">
    <property type="entry name" value="PriA_3primeBD"/>
</dbReference>
<comment type="cofactor">
    <cofactor evidence="12">
        <name>Zn(2+)</name>
        <dbReference type="ChEBI" id="CHEBI:29105"/>
    </cofactor>
    <text evidence="12">Binds 2 zinc ions per subunit.</text>
</comment>
<evidence type="ECO:0000256" key="8">
    <source>
        <dbReference type="ARBA" id="ARBA00022840"/>
    </source>
</evidence>
<dbReference type="InterPro" id="IPR027417">
    <property type="entry name" value="P-loop_NTPase"/>
</dbReference>
<dbReference type="HAMAP" id="MF_00983">
    <property type="entry name" value="PriA"/>
    <property type="match status" value="1"/>
</dbReference>
<comment type="catalytic activity">
    <reaction evidence="12">
        <text>Couples ATP hydrolysis with the unwinding of duplex DNA by translocating in the 3'-5' direction.</text>
        <dbReference type="EC" id="5.6.2.4"/>
    </reaction>
</comment>
<dbReference type="InterPro" id="IPR005259">
    <property type="entry name" value="PriA"/>
</dbReference>
<comment type="caution">
    <text evidence="15">The sequence shown here is derived from an EMBL/GenBank/DDBJ whole genome shotgun (WGS) entry which is preliminary data.</text>
</comment>
<dbReference type="GO" id="GO:0008270">
    <property type="term" value="F:zinc ion binding"/>
    <property type="evidence" value="ECO:0007669"/>
    <property type="project" value="UniProtKB-UniRule"/>
</dbReference>
<evidence type="ECO:0000313" key="16">
    <source>
        <dbReference type="Proteomes" id="UP000075531"/>
    </source>
</evidence>
<keyword evidence="8 12" id="KW-0067">ATP-binding</keyword>
<dbReference type="AlphaFoldDB" id="A0A151B7K7"/>
<evidence type="ECO:0000259" key="13">
    <source>
        <dbReference type="PROSITE" id="PS51192"/>
    </source>
</evidence>
<dbReference type="GO" id="GO:0006270">
    <property type="term" value="P:DNA replication initiation"/>
    <property type="evidence" value="ECO:0007669"/>
    <property type="project" value="TreeGrafter"/>
</dbReference>
<feature type="binding site" evidence="12">
    <location>
        <position position="477"/>
    </location>
    <ligand>
        <name>Zn(2+)</name>
        <dbReference type="ChEBI" id="CHEBI:29105"/>
        <label>1</label>
    </ligand>
</feature>
<dbReference type="PANTHER" id="PTHR30580">
    <property type="entry name" value="PRIMOSOMAL PROTEIN N"/>
    <property type="match status" value="1"/>
</dbReference>
<dbReference type="OrthoDB" id="9759544at2"/>
<evidence type="ECO:0000256" key="9">
    <source>
        <dbReference type="ARBA" id="ARBA00023125"/>
    </source>
</evidence>
<evidence type="ECO:0000256" key="7">
    <source>
        <dbReference type="ARBA" id="ARBA00022833"/>
    </source>
</evidence>
<keyword evidence="16" id="KW-1185">Reference proteome</keyword>
<gene>
    <name evidence="12 15" type="primary">priA</name>
    <name evidence="15" type="ORF">CLTEP_03110</name>
</gene>
<dbReference type="SUPFAM" id="SSF52540">
    <property type="entry name" value="P-loop containing nucleoside triphosphate hydrolases"/>
    <property type="match status" value="1"/>
</dbReference>
<dbReference type="Pfam" id="PF18074">
    <property type="entry name" value="PriA_C"/>
    <property type="match status" value="1"/>
</dbReference>
<dbReference type="PROSITE" id="PS51194">
    <property type="entry name" value="HELICASE_CTER"/>
    <property type="match status" value="1"/>
</dbReference>
<dbReference type="GO" id="GO:0006302">
    <property type="term" value="P:double-strand break repair"/>
    <property type="evidence" value="ECO:0007669"/>
    <property type="project" value="InterPro"/>
</dbReference>
<dbReference type="InterPro" id="IPR040498">
    <property type="entry name" value="PriA_CRR"/>
</dbReference>
<dbReference type="NCBIfam" id="NF004066">
    <property type="entry name" value="PRK05580.1-3"/>
    <property type="match status" value="1"/>
</dbReference>
<evidence type="ECO:0000256" key="4">
    <source>
        <dbReference type="ARBA" id="ARBA00022741"/>
    </source>
</evidence>
<dbReference type="EC" id="5.6.2.4" evidence="12"/>
<dbReference type="PANTHER" id="PTHR30580:SF0">
    <property type="entry name" value="PRIMOSOMAL PROTEIN N"/>
    <property type="match status" value="1"/>
</dbReference>
<keyword evidence="5 12" id="KW-0378">Hydrolase</keyword>
<feature type="binding site" evidence="12">
    <location>
        <position position="446"/>
    </location>
    <ligand>
        <name>Zn(2+)</name>
        <dbReference type="ChEBI" id="CHEBI:29105"/>
        <label>2</label>
    </ligand>
</feature>
<dbReference type="GO" id="GO:1990077">
    <property type="term" value="C:primosome complex"/>
    <property type="evidence" value="ECO:0007669"/>
    <property type="project" value="UniProtKB-UniRule"/>
</dbReference>
<dbReference type="SMART" id="SM00487">
    <property type="entry name" value="DEXDc"/>
    <property type="match status" value="1"/>
</dbReference>
<keyword evidence="3 12" id="KW-0479">Metal-binding</keyword>
<dbReference type="GO" id="GO:0016887">
    <property type="term" value="F:ATP hydrolysis activity"/>
    <property type="evidence" value="ECO:0007669"/>
    <property type="project" value="RHEA"/>
</dbReference>
<dbReference type="Gene3D" id="3.40.50.300">
    <property type="entry name" value="P-loop containing nucleotide triphosphate hydrolases"/>
    <property type="match status" value="2"/>
</dbReference>